<dbReference type="PANTHER" id="PTHR12162:SF0">
    <property type="entry name" value="NIBRIN"/>
    <property type="match status" value="1"/>
</dbReference>
<feature type="compositionally biased region" description="Basic and acidic residues" evidence="6">
    <location>
        <begin position="519"/>
        <end position="534"/>
    </location>
</feature>
<feature type="compositionally biased region" description="Basic and acidic residues" evidence="6">
    <location>
        <begin position="396"/>
        <end position="409"/>
    </location>
</feature>
<proteinExistence type="inferred from homology"/>
<evidence type="ECO:0000259" key="7">
    <source>
        <dbReference type="PROSITE" id="PS50006"/>
    </source>
</evidence>
<comment type="similarity">
    <text evidence="5">Belongs to the Nibrin family.</text>
</comment>
<evidence type="ECO:0000313" key="9">
    <source>
        <dbReference type="EMBL" id="CAK9115908.1"/>
    </source>
</evidence>
<dbReference type="PROSITE" id="PS50006">
    <property type="entry name" value="FHA_DOMAIN"/>
    <property type="match status" value="1"/>
</dbReference>
<dbReference type="PANTHER" id="PTHR12162">
    <property type="entry name" value="NIBRIN-RELATED"/>
    <property type="match status" value="1"/>
</dbReference>
<evidence type="ECO:0000256" key="5">
    <source>
        <dbReference type="ARBA" id="ARBA00044757"/>
    </source>
</evidence>
<keyword evidence="3" id="KW-0234">DNA repair</keyword>
<organism evidence="9 10">
    <name type="scientific">Durusdinium trenchii</name>
    <dbReference type="NCBI Taxonomy" id="1381693"/>
    <lineage>
        <taxon>Eukaryota</taxon>
        <taxon>Sar</taxon>
        <taxon>Alveolata</taxon>
        <taxon>Dinophyceae</taxon>
        <taxon>Suessiales</taxon>
        <taxon>Symbiodiniaceae</taxon>
        <taxon>Durusdinium</taxon>
    </lineage>
</organism>
<gene>
    <name evidence="8" type="ORF">CCMP2556_LOCUS53551</name>
    <name evidence="9" type="ORF">CCMP2556_LOCUS53632</name>
</gene>
<keyword evidence="10" id="KW-1185">Reference proteome</keyword>
<dbReference type="Gene3D" id="2.60.200.20">
    <property type="match status" value="1"/>
</dbReference>
<dbReference type="InterPro" id="IPR008984">
    <property type="entry name" value="SMAD_FHA_dom_sf"/>
</dbReference>
<dbReference type="Proteomes" id="UP001642484">
    <property type="component" value="Unassembled WGS sequence"/>
</dbReference>
<dbReference type="CDD" id="cd22667">
    <property type="entry name" value="FHA_NBN"/>
    <property type="match status" value="1"/>
</dbReference>
<evidence type="ECO:0000256" key="2">
    <source>
        <dbReference type="ARBA" id="ARBA00022763"/>
    </source>
</evidence>
<accession>A0ABP0SU66</accession>
<evidence type="ECO:0000313" key="10">
    <source>
        <dbReference type="Proteomes" id="UP001642484"/>
    </source>
</evidence>
<comment type="caution">
    <text evidence="9">The sequence shown here is derived from an EMBL/GenBank/DDBJ whole genome shotgun (WGS) entry which is preliminary data.</text>
</comment>
<dbReference type="EMBL" id="CAXAMN010028251">
    <property type="protein sequence ID" value="CAK9115908.1"/>
    <property type="molecule type" value="Genomic_DNA"/>
</dbReference>
<evidence type="ECO:0000313" key="8">
    <source>
        <dbReference type="EMBL" id="CAK9115810.1"/>
    </source>
</evidence>
<evidence type="ECO:0000256" key="4">
    <source>
        <dbReference type="ARBA" id="ARBA00023242"/>
    </source>
</evidence>
<comment type="subcellular location">
    <subcellularLocation>
        <location evidence="1">Nucleus</location>
    </subcellularLocation>
</comment>
<feature type="compositionally biased region" description="Basic and acidic residues" evidence="6">
    <location>
        <begin position="415"/>
        <end position="436"/>
    </location>
</feature>
<sequence>MGWVLEVQGPRTTTPTVSLQLLPGTSQVGRAQTAQIRSTHQSVSRVHAEIVVKPAAGSLSEVLPLEISILDRSSTGHTFVNEQQPGKGHPQRLCAGDVLHFGVDPLRYKLSWRPMLMSISSRLAASELQSLQDKARGIGVFLTPEWSAQCTHLLLDQFAITPKLLCCIIDGALPVSMLFLSEMSRRVNENCELLPTPAAAEFAPKAAAGPDAEYASGLGAYVKQPLPRRELFRGIWVIFSAKPVYDTLSTALSCAGSPIQILTQDQSVSSVLQDLRKASSKGPPTEVWIIPTLPAGLGALAKPLQDLRCPCRMVSQKALVGAIIAGTIKDIRETAVLPKSELQAESFPDTQPTSAPCQPQARGKRQLAMDSKPAVQVKEESFPNTFQDIAPGQPEAKQEVAEKKAKTEHEEQEQAEERERHETQKRQQEPQKKDAHAMPPPSLQGSATRPGARPASQNPTVAASQTAQPASQRRETERPEAASLQTIQAVLVQPKQEDREAKVDISTVHSSAASLPRAPEVKVEEPQVLREDPQIHPTNTWLPQLAQKGGRGLVVDGVELPRATWFTTTKRRAETPQQAAGKPNFKRFRKVQRTEARPVVRCVPWAPPRNLELFTSQPSMETESQIPRLAI</sequence>
<feature type="compositionally biased region" description="Polar residues" evidence="6">
    <location>
        <begin position="455"/>
        <end position="471"/>
    </location>
</feature>
<dbReference type="Pfam" id="PF00498">
    <property type="entry name" value="FHA"/>
    <property type="match status" value="1"/>
</dbReference>
<evidence type="ECO:0000256" key="6">
    <source>
        <dbReference type="SAM" id="MobiDB-lite"/>
    </source>
</evidence>
<protein>
    <recommendedName>
        <fullName evidence="7">FHA domain-containing protein</fullName>
    </recommendedName>
</protein>
<evidence type="ECO:0000256" key="1">
    <source>
        <dbReference type="ARBA" id="ARBA00004123"/>
    </source>
</evidence>
<dbReference type="InterPro" id="IPR000253">
    <property type="entry name" value="FHA_dom"/>
</dbReference>
<name>A0ABP0SU66_9DINO</name>
<reference evidence="9 10" key="1">
    <citation type="submission" date="2024-02" db="EMBL/GenBank/DDBJ databases">
        <authorList>
            <person name="Chen Y."/>
            <person name="Shah S."/>
            <person name="Dougan E. K."/>
            <person name="Thang M."/>
            <person name="Chan C."/>
        </authorList>
    </citation>
    <scope>NUCLEOTIDE SEQUENCE [LARGE SCALE GENOMIC DNA]</scope>
</reference>
<dbReference type="SUPFAM" id="SSF49879">
    <property type="entry name" value="SMAD/FHA domain"/>
    <property type="match status" value="1"/>
</dbReference>
<keyword evidence="2" id="KW-0227">DNA damage</keyword>
<evidence type="ECO:0000256" key="3">
    <source>
        <dbReference type="ARBA" id="ARBA00023204"/>
    </source>
</evidence>
<keyword evidence="4" id="KW-0539">Nucleus</keyword>
<dbReference type="EMBL" id="CAXAMN010028239">
    <property type="protein sequence ID" value="CAK9115810.1"/>
    <property type="molecule type" value="Genomic_DNA"/>
</dbReference>
<feature type="region of interest" description="Disordered" evidence="6">
    <location>
        <begin position="343"/>
        <end position="536"/>
    </location>
</feature>
<dbReference type="InterPro" id="IPR040227">
    <property type="entry name" value="Nibrin-rel"/>
</dbReference>
<feature type="compositionally biased region" description="Polar residues" evidence="6">
    <location>
        <begin position="348"/>
        <end position="357"/>
    </location>
</feature>
<feature type="domain" description="FHA" evidence="7">
    <location>
        <begin position="26"/>
        <end position="85"/>
    </location>
</feature>